<dbReference type="OrthoDB" id="5967843at2759"/>
<evidence type="ECO:0000256" key="3">
    <source>
        <dbReference type="SAM" id="MobiDB-lite"/>
    </source>
</evidence>
<dbReference type="SUPFAM" id="SSF52540">
    <property type="entry name" value="P-loop containing nucleoside triphosphate hydrolases"/>
    <property type="match status" value="1"/>
</dbReference>
<feature type="compositionally biased region" description="Basic residues" evidence="3">
    <location>
        <begin position="1165"/>
        <end position="1176"/>
    </location>
</feature>
<feature type="compositionally biased region" description="Polar residues" evidence="3">
    <location>
        <begin position="932"/>
        <end position="948"/>
    </location>
</feature>
<dbReference type="EMBL" id="DF977446">
    <property type="protein sequence ID" value="GAP82517.2"/>
    <property type="molecule type" value="Genomic_DNA"/>
</dbReference>
<dbReference type="InterPro" id="IPR056884">
    <property type="entry name" value="NPHP3-like_N"/>
</dbReference>
<evidence type="ECO:0000256" key="1">
    <source>
        <dbReference type="ARBA" id="ARBA00007920"/>
    </source>
</evidence>
<dbReference type="Gene3D" id="3.40.50.300">
    <property type="entry name" value="P-loop containing nucleotide triphosphate hydrolases"/>
    <property type="match status" value="1"/>
</dbReference>
<dbReference type="Pfam" id="PF05057">
    <property type="entry name" value="DUF676"/>
    <property type="match status" value="1"/>
</dbReference>
<proteinExistence type="inferred from homology"/>
<feature type="region of interest" description="Disordered" evidence="3">
    <location>
        <begin position="1131"/>
        <end position="1176"/>
    </location>
</feature>
<feature type="region of interest" description="Disordered" evidence="3">
    <location>
        <begin position="932"/>
        <end position="1043"/>
    </location>
</feature>
<dbReference type="InterPro" id="IPR027417">
    <property type="entry name" value="P-loop_NTPase"/>
</dbReference>
<evidence type="ECO:0000256" key="2">
    <source>
        <dbReference type="ARBA" id="ARBA00022737"/>
    </source>
</evidence>
<gene>
    <name evidence="6" type="ORF">SAMD00023353_0100630</name>
</gene>
<feature type="compositionally biased region" description="Basic and acidic residues" evidence="3">
    <location>
        <begin position="951"/>
        <end position="965"/>
    </location>
</feature>
<dbReference type="Proteomes" id="UP000054516">
    <property type="component" value="Unassembled WGS sequence"/>
</dbReference>
<dbReference type="SUPFAM" id="SSF53474">
    <property type="entry name" value="alpha/beta-Hydrolases"/>
    <property type="match status" value="1"/>
</dbReference>
<dbReference type="Pfam" id="PF24883">
    <property type="entry name" value="NPHP3_N"/>
    <property type="match status" value="2"/>
</dbReference>
<comment type="similarity">
    <text evidence="1">Belongs to the putative lipase ROG1 family.</text>
</comment>
<keyword evidence="2" id="KW-0677">Repeat</keyword>
<dbReference type="Gene3D" id="3.40.50.1820">
    <property type="entry name" value="alpha/beta hydrolase"/>
    <property type="match status" value="1"/>
</dbReference>
<dbReference type="InterPro" id="IPR007751">
    <property type="entry name" value="DUF676_lipase-like"/>
</dbReference>
<evidence type="ECO:0000313" key="7">
    <source>
        <dbReference type="Proteomes" id="UP000054516"/>
    </source>
</evidence>
<evidence type="ECO:0000259" key="4">
    <source>
        <dbReference type="Pfam" id="PF05057"/>
    </source>
</evidence>
<organism evidence="6">
    <name type="scientific">Rosellinia necatrix</name>
    <name type="common">White root-rot fungus</name>
    <dbReference type="NCBI Taxonomy" id="77044"/>
    <lineage>
        <taxon>Eukaryota</taxon>
        <taxon>Fungi</taxon>
        <taxon>Dikarya</taxon>
        <taxon>Ascomycota</taxon>
        <taxon>Pezizomycotina</taxon>
        <taxon>Sordariomycetes</taxon>
        <taxon>Xylariomycetidae</taxon>
        <taxon>Xylariales</taxon>
        <taxon>Xylariaceae</taxon>
        <taxon>Rosellinia</taxon>
    </lineage>
</organism>
<dbReference type="OMA" id="MFFATPH"/>
<sequence>MLLHPLFSAWDSPAPGSEDIPVDIVLVHGLGGHYTRTWEAEDETVWPTHLLPKRLGHKNIRVLSFEYGGSIKGTTSKAGINDTANNLLEHLMDQRRGAGLKWWPIIFIGHSLGGVIIKRAIQMAYNNPRFKSIDHATLGVMFFATPHRGSPKEFSTILQNILRCNGPRMPQWLIHVVQPTEGMVRELQRNLELFDFISGDFIHFSNKLQLRSFRETKETSPVGRLVVDRSLGKMELVGEEPVPIAGDHLSLCKFKQDQTGEDCFSEVWQGIEIMIENSPINKDLKAERAGVLDSLCTDMFCQSMMAKSVNRTGDWLFNRMEFEDWLNRKSGKPGLWISGEPGCGKSYLAKHVVDELRERGERTYHAKQIVDGLRHQGELVVCTFLCDSDPSPTNTHSWYLLSEIIQQVLNTDPEVHPRQSSPSGSGVRELLLKTYGEAAMRLERFREPHPAENNVQGLLAATVRQVLEMAPDLNDNIRHNWRNGKPPGSWTLDALKTLWLQVMTEWLKQHTMIIVIDGFDKLKGQCQEDFLNTLGDYRNATQTPDNLRLLFFSNEYPDLQSQSIKYGFTRYTITAEDTRAGLSPIINHHLDLIGRIYKYPPQVRQKIEKDIPKAGNGNYLRTDLMLGSLKRAHYTEATLSELVDSSSNGTLSLYDHLFGRLWAHEENRRLVKQVLLWIVFQRERLDPTELSIARALGKMRESANRRSIPHEKKLHEILDESTELWVGRFCGHLVKLEGGRFDLVHPSLRKYLTTKPDRLDKEGEVKARLRYHTEYHMDVAASHSKLGNICADYLAMSSFESALWPEKKTWAEWQAAVEERMNKHRFFRYAALYWSEHLKLAHDLASPGNSISEGVADRDRREMLENPNLGNAQSWAEVQCYFHSQHEHEYPKMCSFDDKIKHKLSPIVKTASPAGGKPSILTAVESDPLESSSLKVASSLPQPTSPSGDTIIRENKRSKSPDAIKPEAMQPKASWSVYPKPRQAVPYPTPPASPAADAMVQEAEQPSLPKAIKPEVSESGQPSLPTEKEGPISREIVSCPPPPISPLVRPIFQEASRHRASEAITAEASGSVQAIRPTKEEHQTLREVVVVSNPPPPPLIQPSQIEGREHGLIRGARKVVKLLGAQEFKPIEPSKEAKREKKGKSLFRGQEFKLMDRSTETKREKKEKKDKRTARQ</sequence>
<feature type="domain" description="Nephrocystin 3-like N-terminal" evidence="5">
    <location>
        <begin position="312"/>
        <end position="417"/>
    </location>
</feature>
<protein>
    <submittedName>
        <fullName evidence="6">Putative ankyrin repeat protein</fullName>
    </submittedName>
</protein>
<feature type="compositionally biased region" description="Basic and acidic residues" evidence="3">
    <location>
        <begin position="1150"/>
        <end position="1164"/>
    </location>
</feature>
<keyword evidence="7" id="KW-1185">Reference proteome</keyword>
<evidence type="ECO:0000259" key="5">
    <source>
        <dbReference type="Pfam" id="PF24883"/>
    </source>
</evidence>
<feature type="domain" description="Nephrocystin 3-like N-terminal" evidence="5">
    <location>
        <begin position="445"/>
        <end position="553"/>
    </location>
</feature>
<name>A0A1S7UHB9_ROSNE</name>
<dbReference type="PANTHER" id="PTHR10039:SF14">
    <property type="entry name" value="NACHT DOMAIN-CONTAINING PROTEIN"/>
    <property type="match status" value="1"/>
</dbReference>
<reference evidence="6" key="1">
    <citation type="submission" date="2016-03" db="EMBL/GenBank/DDBJ databases">
        <title>Draft genome sequence of Rosellinia necatrix.</title>
        <authorList>
            <person name="Kanematsu S."/>
        </authorList>
    </citation>
    <scope>NUCLEOTIDE SEQUENCE [LARGE SCALE GENOMIC DNA]</scope>
    <source>
        <strain evidence="6">W97</strain>
    </source>
</reference>
<dbReference type="InterPro" id="IPR029058">
    <property type="entry name" value="AB_hydrolase_fold"/>
</dbReference>
<dbReference type="AlphaFoldDB" id="A0A1S7UHB9"/>
<evidence type="ECO:0000313" key="6">
    <source>
        <dbReference type="EMBL" id="GAP82517.2"/>
    </source>
</evidence>
<accession>A0A1S7UHB9</accession>
<feature type="domain" description="DUF676" evidence="4">
    <location>
        <begin position="24"/>
        <end position="156"/>
    </location>
</feature>
<dbReference type="PANTHER" id="PTHR10039">
    <property type="entry name" value="AMELOGENIN"/>
    <property type="match status" value="1"/>
</dbReference>